<reference evidence="2" key="3">
    <citation type="submission" date="2023-05" db="EMBL/GenBank/DDBJ databases">
        <authorList>
            <person name="Smith C.H."/>
        </authorList>
    </citation>
    <scope>NUCLEOTIDE SEQUENCE</scope>
    <source>
        <strain evidence="2">CHS0354</strain>
        <tissue evidence="2">Mantle</tissue>
    </source>
</reference>
<organism evidence="2 3">
    <name type="scientific">Potamilus streckersoni</name>
    <dbReference type="NCBI Taxonomy" id="2493646"/>
    <lineage>
        <taxon>Eukaryota</taxon>
        <taxon>Metazoa</taxon>
        <taxon>Spiralia</taxon>
        <taxon>Lophotrochozoa</taxon>
        <taxon>Mollusca</taxon>
        <taxon>Bivalvia</taxon>
        <taxon>Autobranchia</taxon>
        <taxon>Heteroconchia</taxon>
        <taxon>Palaeoheterodonta</taxon>
        <taxon>Unionida</taxon>
        <taxon>Unionoidea</taxon>
        <taxon>Unionidae</taxon>
        <taxon>Ambleminae</taxon>
        <taxon>Lampsilini</taxon>
        <taxon>Potamilus</taxon>
    </lineage>
</organism>
<keyword evidence="3" id="KW-1185">Reference proteome</keyword>
<accession>A0AAE0WDX3</accession>
<evidence type="ECO:0000313" key="3">
    <source>
        <dbReference type="Proteomes" id="UP001195483"/>
    </source>
</evidence>
<proteinExistence type="predicted"/>
<sequence>YWEMEETLLVIPADTAVYSRKLSSLFQLRAISLKSIQLPGNTCSQAKSTNEESEGRGHARKSEERCR</sequence>
<protein>
    <submittedName>
        <fullName evidence="2">Uncharacterized protein</fullName>
    </submittedName>
</protein>
<evidence type="ECO:0000313" key="2">
    <source>
        <dbReference type="EMBL" id="KAK3611728.1"/>
    </source>
</evidence>
<feature type="compositionally biased region" description="Basic and acidic residues" evidence="1">
    <location>
        <begin position="49"/>
        <end position="67"/>
    </location>
</feature>
<reference evidence="2" key="2">
    <citation type="journal article" date="2021" name="Genome Biol. Evol.">
        <title>Developing a high-quality reference genome for a parasitic bivalve with doubly uniparental inheritance (Bivalvia: Unionida).</title>
        <authorList>
            <person name="Smith C.H."/>
        </authorList>
    </citation>
    <scope>NUCLEOTIDE SEQUENCE</scope>
    <source>
        <strain evidence="2">CHS0354</strain>
        <tissue evidence="2">Mantle</tissue>
    </source>
</reference>
<dbReference type="EMBL" id="JAEAOA010002177">
    <property type="protein sequence ID" value="KAK3611728.1"/>
    <property type="molecule type" value="Genomic_DNA"/>
</dbReference>
<name>A0AAE0WDX3_9BIVA</name>
<feature type="non-terminal residue" evidence="2">
    <location>
        <position position="1"/>
    </location>
</feature>
<feature type="region of interest" description="Disordered" evidence="1">
    <location>
        <begin position="40"/>
        <end position="67"/>
    </location>
</feature>
<comment type="caution">
    <text evidence="2">The sequence shown here is derived from an EMBL/GenBank/DDBJ whole genome shotgun (WGS) entry which is preliminary data.</text>
</comment>
<gene>
    <name evidence="2" type="ORF">CHS0354_037307</name>
</gene>
<dbReference type="Proteomes" id="UP001195483">
    <property type="component" value="Unassembled WGS sequence"/>
</dbReference>
<dbReference type="AlphaFoldDB" id="A0AAE0WDX3"/>
<evidence type="ECO:0000256" key="1">
    <source>
        <dbReference type="SAM" id="MobiDB-lite"/>
    </source>
</evidence>
<reference evidence="2" key="1">
    <citation type="journal article" date="2021" name="Genome Biol. Evol.">
        <title>A High-Quality Reference Genome for a Parasitic Bivalve with Doubly Uniparental Inheritance (Bivalvia: Unionida).</title>
        <authorList>
            <person name="Smith C.H."/>
        </authorList>
    </citation>
    <scope>NUCLEOTIDE SEQUENCE</scope>
    <source>
        <strain evidence="2">CHS0354</strain>
    </source>
</reference>